<dbReference type="STRING" id="246191.SAMN05660337_2337"/>
<dbReference type="EMBL" id="FNGA01000003">
    <property type="protein sequence ID" value="SDL17108.1"/>
    <property type="molecule type" value="Genomic_DNA"/>
</dbReference>
<dbReference type="Pfam" id="PF01814">
    <property type="entry name" value="Hemerythrin"/>
    <property type="match status" value="1"/>
</dbReference>
<dbReference type="Proteomes" id="UP000199053">
    <property type="component" value="Unassembled WGS sequence"/>
</dbReference>
<dbReference type="SUPFAM" id="SSF47188">
    <property type="entry name" value="Hemerythrin-like"/>
    <property type="match status" value="1"/>
</dbReference>
<organism evidence="5 6">
    <name type="scientific">Maridesulfovibrio ferrireducens</name>
    <dbReference type="NCBI Taxonomy" id="246191"/>
    <lineage>
        <taxon>Bacteria</taxon>
        <taxon>Pseudomonadati</taxon>
        <taxon>Thermodesulfobacteriota</taxon>
        <taxon>Desulfovibrionia</taxon>
        <taxon>Desulfovibrionales</taxon>
        <taxon>Desulfovibrionaceae</taxon>
        <taxon>Maridesulfovibrio</taxon>
    </lineage>
</organism>
<dbReference type="NCBIfam" id="NF033749">
    <property type="entry name" value="bact_hemeryth"/>
    <property type="match status" value="1"/>
</dbReference>
<dbReference type="RefSeq" id="WP_092161258.1">
    <property type="nucleotide sequence ID" value="NZ_FNGA01000003.1"/>
</dbReference>
<comment type="similarity">
    <text evidence="1">Belongs to the hemerythrin family.</text>
</comment>
<evidence type="ECO:0000313" key="5">
    <source>
        <dbReference type="EMBL" id="SDL17108.1"/>
    </source>
</evidence>
<protein>
    <submittedName>
        <fullName evidence="5">Hemerythrin</fullName>
    </submittedName>
</protein>
<gene>
    <name evidence="5" type="ORF">SAMN05660337_2337</name>
</gene>
<dbReference type="InterPro" id="IPR035938">
    <property type="entry name" value="Hemerythrin-like_sf"/>
</dbReference>
<evidence type="ECO:0000259" key="4">
    <source>
        <dbReference type="Pfam" id="PF01814"/>
    </source>
</evidence>
<dbReference type="AlphaFoldDB" id="A0A1G9HVV6"/>
<keyword evidence="6" id="KW-1185">Reference proteome</keyword>
<reference evidence="6" key="1">
    <citation type="submission" date="2016-10" db="EMBL/GenBank/DDBJ databases">
        <authorList>
            <person name="Varghese N."/>
            <person name="Submissions S."/>
        </authorList>
    </citation>
    <scope>NUCLEOTIDE SEQUENCE [LARGE SCALE GENOMIC DNA]</scope>
    <source>
        <strain evidence="6">DSM 16995</strain>
    </source>
</reference>
<dbReference type="PANTHER" id="PTHR37164">
    <property type="entry name" value="BACTERIOHEMERYTHRIN"/>
    <property type="match status" value="1"/>
</dbReference>
<dbReference type="NCBIfam" id="TIGR02481">
    <property type="entry name" value="hemeryth_dom"/>
    <property type="match status" value="1"/>
</dbReference>
<evidence type="ECO:0000313" key="6">
    <source>
        <dbReference type="Proteomes" id="UP000199053"/>
    </source>
</evidence>
<evidence type="ECO:0000256" key="3">
    <source>
        <dbReference type="ARBA" id="ARBA00023004"/>
    </source>
</evidence>
<dbReference type="GO" id="GO:0046872">
    <property type="term" value="F:metal ion binding"/>
    <property type="evidence" value="ECO:0007669"/>
    <property type="project" value="UniProtKB-KW"/>
</dbReference>
<keyword evidence="2" id="KW-0479">Metal-binding</keyword>
<accession>A0A1G9HVV6</accession>
<sequence>MDSKCINGNSLCTGVGIIDGQHHNLFKLLKKVRAHATLLDTDEIDTIIDELFLYSLYHFETEENLLKKYNLDSFPKHLDQHREFTEKIEQFKIDYMLQKTELSNEIIDFLEQWIINHIEKTDLADFKSAKKIDADKL</sequence>
<proteinExistence type="inferred from homology"/>
<feature type="domain" description="Hemerythrin-like" evidence="4">
    <location>
        <begin position="14"/>
        <end position="122"/>
    </location>
</feature>
<evidence type="ECO:0000256" key="2">
    <source>
        <dbReference type="ARBA" id="ARBA00022723"/>
    </source>
</evidence>
<dbReference type="InterPro" id="IPR012312">
    <property type="entry name" value="Hemerythrin-like"/>
</dbReference>
<evidence type="ECO:0000256" key="1">
    <source>
        <dbReference type="ARBA" id="ARBA00010587"/>
    </source>
</evidence>
<dbReference type="CDD" id="cd12107">
    <property type="entry name" value="Hemerythrin"/>
    <property type="match status" value="1"/>
</dbReference>
<dbReference type="Gene3D" id="1.20.120.50">
    <property type="entry name" value="Hemerythrin-like"/>
    <property type="match status" value="1"/>
</dbReference>
<dbReference type="InterPro" id="IPR050669">
    <property type="entry name" value="Hemerythrin"/>
</dbReference>
<dbReference type="OrthoDB" id="9774644at2"/>
<dbReference type="PANTHER" id="PTHR37164:SF1">
    <property type="entry name" value="BACTERIOHEMERYTHRIN"/>
    <property type="match status" value="1"/>
</dbReference>
<dbReference type="InterPro" id="IPR012827">
    <property type="entry name" value="Hemerythrin_metal-bd"/>
</dbReference>
<keyword evidence="3" id="KW-0408">Iron</keyword>
<name>A0A1G9HVV6_9BACT</name>